<dbReference type="InterPro" id="IPR011079">
    <property type="entry name" value="Ala_racemase_C"/>
</dbReference>
<feature type="active site" description="Proton acceptor; specific for L-alanine" evidence="14">
    <location>
        <position position="762"/>
    </location>
</feature>
<evidence type="ECO:0000256" key="5">
    <source>
        <dbReference type="ARBA" id="ARBA00022618"/>
    </source>
</evidence>
<feature type="binding site" evidence="14 17">
    <location>
        <position position="810"/>
    </location>
    <ligand>
        <name>substrate</name>
    </ligand>
</feature>
<dbReference type="Pfam" id="PF08245">
    <property type="entry name" value="Mur_ligase_M"/>
    <property type="match status" value="1"/>
</dbReference>
<evidence type="ECO:0000256" key="17">
    <source>
        <dbReference type="PIRSR" id="PIRSR600821-52"/>
    </source>
</evidence>
<comment type="pathway">
    <text evidence="14">Amino-acid biosynthesis; D-alanine biosynthesis; D-alanine from L-alanine: step 1/1.</text>
</comment>
<dbReference type="Gene3D" id="3.40.1190.10">
    <property type="entry name" value="Mur-like, catalytic domain"/>
    <property type="match status" value="1"/>
</dbReference>
<evidence type="ECO:0000256" key="4">
    <source>
        <dbReference type="ARBA" id="ARBA00022598"/>
    </source>
</evidence>
<proteinExistence type="inferred from homology"/>
<dbReference type="HAMAP" id="MF_02019">
    <property type="entry name" value="MurF"/>
    <property type="match status" value="1"/>
</dbReference>
<dbReference type="InterPro" id="IPR000713">
    <property type="entry name" value="Mur_ligase_N"/>
</dbReference>
<dbReference type="PATRIC" id="fig|706587.4.peg.1944"/>
<evidence type="ECO:0000256" key="15">
    <source>
        <dbReference type="HAMAP-Rule" id="MF_02019"/>
    </source>
</evidence>
<dbReference type="PRINTS" id="PR00992">
    <property type="entry name" value="ALARACEMASE"/>
</dbReference>
<evidence type="ECO:0000256" key="2">
    <source>
        <dbReference type="ARBA" id="ARBA00001933"/>
    </source>
</evidence>
<dbReference type="Pfam" id="PF01168">
    <property type="entry name" value="Ala_racemase_N"/>
    <property type="match status" value="1"/>
</dbReference>
<dbReference type="InterPro" id="IPR035911">
    <property type="entry name" value="MurE/MurF_N"/>
</dbReference>
<dbReference type="SUPFAM" id="SSF51419">
    <property type="entry name" value="PLP-binding barrel"/>
    <property type="match status" value="1"/>
</dbReference>
<accession>I4C4C0</accession>
<keyword evidence="4 15" id="KW-0436">Ligase</keyword>
<gene>
    <name evidence="15" type="primary">murF</name>
    <name evidence="19" type="ordered locus">Desti_1700</name>
</gene>
<dbReference type="RefSeq" id="WP_014809558.1">
    <property type="nucleotide sequence ID" value="NC_018025.1"/>
</dbReference>
<dbReference type="KEGG" id="dti:Desti_1700"/>
<comment type="caution">
    <text evidence="15">Lacks conserved residue(s) required for the propagation of feature annotation.</text>
</comment>
<dbReference type="GO" id="GO:0005737">
    <property type="term" value="C:cytoplasm"/>
    <property type="evidence" value="ECO:0007669"/>
    <property type="project" value="UniProtKB-SubCell"/>
</dbReference>
<evidence type="ECO:0000256" key="7">
    <source>
        <dbReference type="ARBA" id="ARBA00022840"/>
    </source>
</evidence>
<dbReference type="SMR" id="I4C4C0"/>
<dbReference type="NCBIfam" id="TIGR00492">
    <property type="entry name" value="alr"/>
    <property type="match status" value="1"/>
</dbReference>
<dbReference type="UniPathway" id="UPA00219"/>
<dbReference type="eggNOG" id="COG0770">
    <property type="taxonomic scope" value="Bacteria"/>
</dbReference>
<evidence type="ECO:0000313" key="20">
    <source>
        <dbReference type="Proteomes" id="UP000006055"/>
    </source>
</evidence>
<evidence type="ECO:0000256" key="9">
    <source>
        <dbReference type="ARBA" id="ARBA00022960"/>
    </source>
</evidence>
<dbReference type="InterPro" id="IPR001608">
    <property type="entry name" value="Ala_racemase_N"/>
</dbReference>
<comment type="cofactor">
    <cofactor evidence="2 14 16">
        <name>pyridoxal 5'-phosphate</name>
        <dbReference type="ChEBI" id="CHEBI:597326"/>
    </cofactor>
</comment>
<dbReference type="Pfam" id="PF02875">
    <property type="entry name" value="Mur_ligase_C"/>
    <property type="match status" value="1"/>
</dbReference>
<dbReference type="GO" id="GO:0071555">
    <property type="term" value="P:cell wall organization"/>
    <property type="evidence" value="ECO:0007669"/>
    <property type="project" value="UniProtKB-KW"/>
</dbReference>
<evidence type="ECO:0000313" key="19">
    <source>
        <dbReference type="EMBL" id="AFM24411.1"/>
    </source>
</evidence>
<evidence type="ECO:0000256" key="3">
    <source>
        <dbReference type="ARBA" id="ARBA00022490"/>
    </source>
</evidence>
<comment type="subcellular location">
    <subcellularLocation>
        <location evidence="15">Cytoplasm</location>
    </subcellularLocation>
</comment>
<dbReference type="STRING" id="706587.Desti_1700"/>
<keyword evidence="20" id="KW-1185">Reference proteome</keyword>
<dbReference type="GO" id="GO:0030632">
    <property type="term" value="P:D-alanine biosynthetic process"/>
    <property type="evidence" value="ECO:0007669"/>
    <property type="project" value="UniProtKB-UniRule"/>
</dbReference>
<dbReference type="eggNOG" id="COG0787">
    <property type="taxonomic scope" value="Bacteria"/>
</dbReference>
<dbReference type="InterPro" id="IPR036565">
    <property type="entry name" value="Mur-like_cat_sf"/>
</dbReference>
<comment type="catalytic activity">
    <reaction evidence="15">
        <text>D-alanyl-D-alanine + UDP-N-acetyl-alpha-D-muramoyl-L-alanyl-gamma-D-glutamyl-meso-2,6-diaminopimelate + ATP = UDP-N-acetyl-alpha-D-muramoyl-L-alanyl-gamma-D-glutamyl-meso-2,6-diaminopimeloyl-D-alanyl-D-alanine + ADP + phosphate + H(+)</text>
        <dbReference type="Rhea" id="RHEA:28374"/>
        <dbReference type="ChEBI" id="CHEBI:15378"/>
        <dbReference type="ChEBI" id="CHEBI:30616"/>
        <dbReference type="ChEBI" id="CHEBI:43474"/>
        <dbReference type="ChEBI" id="CHEBI:57822"/>
        <dbReference type="ChEBI" id="CHEBI:61386"/>
        <dbReference type="ChEBI" id="CHEBI:83905"/>
        <dbReference type="ChEBI" id="CHEBI:456216"/>
        <dbReference type="EC" id="6.3.2.10"/>
    </reaction>
</comment>
<evidence type="ECO:0000256" key="12">
    <source>
        <dbReference type="ARBA" id="ARBA00023306"/>
    </source>
</evidence>
<keyword evidence="6 15" id="KW-0547">Nucleotide-binding</keyword>
<feature type="binding site" evidence="14 17">
    <location>
        <position position="632"/>
    </location>
    <ligand>
        <name>substrate</name>
    </ligand>
</feature>
<dbReference type="Gene3D" id="3.20.20.10">
    <property type="entry name" value="Alanine racemase"/>
    <property type="match status" value="1"/>
</dbReference>
<dbReference type="Pfam" id="PF00842">
    <property type="entry name" value="Ala_racemase_C"/>
    <property type="match status" value="1"/>
</dbReference>
<dbReference type="HAMAP" id="MF_01201">
    <property type="entry name" value="Ala_racemase"/>
    <property type="match status" value="1"/>
</dbReference>
<dbReference type="Pfam" id="PF01225">
    <property type="entry name" value="Mur_ligase"/>
    <property type="match status" value="1"/>
</dbReference>
<evidence type="ECO:0000256" key="8">
    <source>
        <dbReference type="ARBA" id="ARBA00022898"/>
    </source>
</evidence>
<keyword evidence="7 15" id="KW-0067">ATP-binding</keyword>
<dbReference type="SUPFAM" id="SSF53623">
    <property type="entry name" value="MurD-like peptide ligases, catalytic domain"/>
    <property type="match status" value="1"/>
</dbReference>
<dbReference type="Gene3D" id="3.90.190.20">
    <property type="entry name" value="Mur ligase, C-terminal domain"/>
    <property type="match status" value="1"/>
</dbReference>
<keyword evidence="5 15" id="KW-0132">Cell division</keyword>
<dbReference type="Gene3D" id="3.40.1390.10">
    <property type="entry name" value="MurE/MurF, N-terminal domain"/>
    <property type="match status" value="1"/>
</dbReference>
<dbReference type="SUPFAM" id="SSF50621">
    <property type="entry name" value="Alanine racemase C-terminal domain-like"/>
    <property type="match status" value="1"/>
</dbReference>
<dbReference type="SUPFAM" id="SSF53244">
    <property type="entry name" value="MurD-like peptide ligases, peptide-binding domain"/>
    <property type="match status" value="1"/>
</dbReference>
<dbReference type="GO" id="GO:0009252">
    <property type="term" value="P:peptidoglycan biosynthetic process"/>
    <property type="evidence" value="ECO:0007669"/>
    <property type="project" value="UniProtKB-UniRule"/>
</dbReference>
<evidence type="ECO:0000256" key="13">
    <source>
        <dbReference type="ARBA" id="ARBA00023316"/>
    </source>
</evidence>
<comment type="pathway">
    <text evidence="15">Cell wall biogenesis; peptidoglycan biosynthesis.</text>
</comment>
<keyword evidence="12 15" id="KW-0131">Cell cycle</keyword>
<protein>
    <recommendedName>
        <fullName evidence="14 15">Multifunctional fusion protein</fullName>
    </recommendedName>
    <domain>
        <recommendedName>
            <fullName evidence="15">UDP-N-acetylmuramoyl-tripeptide--D-alanyl-D-alanine ligase</fullName>
            <ecNumber evidence="15">6.3.2.10</ecNumber>
        </recommendedName>
        <alternativeName>
            <fullName evidence="15">D-alanyl-D-alanine-adding enzyme</fullName>
        </alternativeName>
    </domain>
    <domain>
        <recommendedName>
            <fullName evidence="14">Alanine racemase</fullName>
            <ecNumber evidence="14">5.1.1.1</ecNumber>
        </recommendedName>
    </domain>
</protein>
<dbReference type="InterPro" id="IPR051046">
    <property type="entry name" value="MurCDEF_CellWall_CoF430Synth"/>
</dbReference>
<feature type="active site" description="Proton acceptor; specific for D-alanine" evidence="14">
    <location>
        <position position="536"/>
    </location>
</feature>
<dbReference type="CDD" id="cd00430">
    <property type="entry name" value="PLPDE_III_AR"/>
    <property type="match status" value="1"/>
</dbReference>
<comment type="similarity">
    <text evidence="14">Belongs to the alanine racemase family.</text>
</comment>
<dbReference type="GO" id="GO:0005524">
    <property type="term" value="F:ATP binding"/>
    <property type="evidence" value="ECO:0007669"/>
    <property type="project" value="UniProtKB-UniRule"/>
</dbReference>
<comment type="catalytic activity">
    <reaction evidence="1 14">
        <text>L-alanine = D-alanine</text>
        <dbReference type="Rhea" id="RHEA:20249"/>
        <dbReference type="ChEBI" id="CHEBI:57416"/>
        <dbReference type="ChEBI" id="CHEBI:57972"/>
        <dbReference type="EC" id="5.1.1.1"/>
    </reaction>
</comment>
<dbReference type="InterPro" id="IPR036615">
    <property type="entry name" value="Mur_ligase_C_dom_sf"/>
</dbReference>
<name>I4C4C0_DESTA</name>
<dbReference type="SUPFAM" id="SSF63418">
    <property type="entry name" value="MurE/MurF N-terminal domain"/>
    <property type="match status" value="1"/>
</dbReference>
<keyword evidence="8 14" id="KW-0663">Pyridoxal phosphate</keyword>
<dbReference type="OrthoDB" id="9813814at2"/>
<dbReference type="InterPro" id="IPR029066">
    <property type="entry name" value="PLP-binding_barrel"/>
</dbReference>
<keyword evidence="11 14" id="KW-0413">Isomerase</keyword>
<evidence type="ECO:0000256" key="10">
    <source>
        <dbReference type="ARBA" id="ARBA00022984"/>
    </source>
</evidence>
<reference evidence="20" key="1">
    <citation type="submission" date="2012-06" db="EMBL/GenBank/DDBJ databases">
        <title>Complete sequence of chromosome of Desulfomonile tiedjei DSM 6799.</title>
        <authorList>
            <person name="Lucas S."/>
            <person name="Copeland A."/>
            <person name="Lapidus A."/>
            <person name="Glavina del Rio T."/>
            <person name="Dalin E."/>
            <person name="Tice H."/>
            <person name="Bruce D."/>
            <person name="Goodwin L."/>
            <person name="Pitluck S."/>
            <person name="Peters L."/>
            <person name="Ovchinnikova G."/>
            <person name="Zeytun A."/>
            <person name="Lu M."/>
            <person name="Kyrpides N."/>
            <person name="Mavromatis K."/>
            <person name="Ivanova N."/>
            <person name="Brettin T."/>
            <person name="Detter J.C."/>
            <person name="Han C."/>
            <person name="Larimer F."/>
            <person name="Land M."/>
            <person name="Hauser L."/>
            <person name="Markowitz V."/>
            <person name="Cheng J.-F."/>
            <person name="Hugenholtz P."/>
            <person name="Woyke T."/>
            <person name="Wu D."/>
            <person name="Spring S."/>
            <person name="Schroeder M."/>
            <person name="Brambilla E."/>
            <person name="Klenk H.-P."/>
            <person name="Eisen J.A."/>
        </authorList>
    </citation>
    <scope>NUCLEOTIDE SEQUENCE [LARGE SCALE GENOMIC DNA]</scope>
    <source>
        <strain evidence="20">ATCC 49306 / DSM 6799 / DCB-1</strain>
    </source>
</reference>
<dbReference type="Gene3D" id="2.40.37.10">
    <property type="entry name" value="Lyase, Ornithine Decarboxylase, Chain A, domain 1"/>
    <property type="match status" value="1"/>
</dbReference>
<dbReference type="InterPro" id="IPR005863">
    <property type="entry name" value="UDP-N-AcMur_synth"/>
</dbReference>
<evidence type="ECO:0000256" key="11">
    <source>
        <dbReference type="ARBA" id="ARBA00023235"/>
    </source>
</evidence>
<comment type="function">
    <text evidence="14">Catalyzes the interconversion of L-alanine and D-alanine. May also act on other amino acids.</text>
</comment>
<dbReference type="NCBIfam" id="TIGR01143">
    <property type="entry name" value="murF"/>
    <property type="match status" value="1"/>
</dbReference>
<keyword evidence="10 15" id="KW-0573">Peptidoglycan synthesis</keyword>
<dbReference type="GO" id="GO:0008784">
    <property type="term" value="F:alanine racemase activity"/>
    <property type="evidence" value="ECO:0007669"/>
    <property type="project" value="UniProtKB-UniRule"/>
</dbReference>
<dbReference type="Proteomes" id="UP000006055">
    <property type="component" value="Chromosome"/>
</dbReference>
<dbReference type="PANTHER" id="PTHR43024">
    <property type="entry name" value="UDP-N-ACETYLMURAMOYL-TRIPEPTIDE--D-ALANYL-D-ALANINE LIGASE"/>
    <property type="match status" value="1"/>
</dbReference>
<evidence type="ECO:0000259" key="18">
    <source>
        <dbReference type="SMART" id="SM01005"/>
    </source>
</evidence>
<dbReference type="GO" id="GO:0047480">
    <property type="term" value="F:UDP-N-acetylmuramoyl-tripeptide-D-alanyl-D-alanine ligase activity"/>
    <property type="evidence" value="ECO:0007669"/>
    <property type="project" value="UniProtKB-UniRule"/>
</dbReference>
<dbReference type="UniPathway" id="UPA00042">
    <property type="reaction ID" value="UER00497"/>
</dbReference>
<keyword evidence="3 15" id="KW-0963">Cytoplasm</keyword>
<dbReference type="InterPro" id="IPR004101">
    <property type="entry name" value="Mur_ligase_C"/>
</dbReference>
<sequence>MISETTKNSTPIADAECVDPVSACARSNSVEKQGIANTGFLDLSELIGILKPIRVQGPLAGPISGISIDTRKPMSEDFIFWAIRGEHFNGNDFVEDALSAGARAVVASRDDCFQNGSWPDATLIQVQDTLQALQDLAATYRNRFRYPVIGITGSNGKTLVKEMLASILCLERKTYRSPLSYNTQIGAALGLLGMRPEHQVAIIEAGISLPGEMDRLERMIRPDHGILTIISKAHIGGLGTLENTIAEKRRLFKNLKEDSFLVLNADDPLSMELAQDSKARVVTFGMSPQADVRAENITSIPDRGHQFIMQIFGNAQQIMLPVAGRFNVLNALAASAAATLLGASPEAIAEGLKDFRPSPMRLEMHTTVTGVTLINDTYNSDPVSVKGALDVLAKVGKGRRKIAILSEMLDLGLHSREEHLAVGKEVVRSQVDQLITVGENAAIIGHAAATEGMNPKRITHTRSHKEAALELEKIMNRGDVVLFKGSRWFRLERIAKELVGSIGATRLLVNLDAIAANVKKIRGIVGEDVAIMSVVKSFGYGNDSIRTSRVALENGANYLAVAFPDEGTTLRENRIDAPILVFNVLPEEVDKIIKHDLSCVVASLETAAALDRAATGRRKIPVHVKIDTGMGRSGIWVEDAVPFIEQVLCFRNLAVEGIMTHFSSADDPASDDYTLQQITAFEALLSELKQRGHSFRYIHAANTSALVRFPQTHYTMVRPGLAIYGMYPSEAVKSYIQLEQVIAFTTKIAQLKEHPPGRCISYNRRYVTSRNCRIATLHVGYNDGYPRFQSNVGEVLVHGKRAPVVGTVCMDTIMIDVTEIPEARVGDEVVLIGKQGDEEILPDDIAANGNTINYEIACKISPRVTRIFVQS</sequence>
<dbReference type="HOGENOM" id="CLU_372082_0_0_7"/>
<dbReference type="GO" id="GO:0051301">
    <property type="term" value="P:cell division"/>
    <property type="evidence" value="ECO:0007669"/>
    <property type="project" value="UniProtKB-KW"/>
</dbReference>
<evidence type="ECO:0000256" key="6">
    <source>
        <dbReference type="ARBA" id="ARBA00022741"/>
    </source>
</evidence>
<dbReference type="InterPro" id="IPR000821">
    <property type="entry name" value="Ala_racemase"/>
</dbReference>
<keyword evidence="13 15" id="KW-0961">Cell wall biogenesis/degradation</keyword>
<comment type="similarity">
    <text evidence="15">Belongs to the MurCDEF family. MurF subfamily.</text>
</comment>
<dbReference type="InterPro" id="IPR013221">
    <property type="entry name" value="Mur_ligase_cen"/>
</dbReference>
<dbReference type="FunFam" id="3.20.20.10:FF:000002">
    <property type="entry name" value="Alanine racemase"/>
    <property type="match status" value="1"/>
</dbReference>
<feature type="modified residue" description="N6-(pyridoxal phosphate)lysine" evidence="14 16">
    <location>
        <position position="536"/>
    </location>
</feature>
<organism evidence="19 20">
    <name type="scientific">Desulfomonile tiedjei (strain ATCC 49306 / DSM 6799 / DCB-1)</name>
    <dbReference type="NCBI Taxonomy" id="706587"/>
    <lineage>
        <taxon>Bacteria</taxon>
        <taxon>Pseudomonadati</taxon>
        <taxon>Thermodesulfobacteriota</taxon>
        <taxon>Desulfomonilia</taxon>
        <taxon>Desulfomonilales</taxon>
        <taxon>Desulfomonilaceae</taxon>
        <taxon>Desulfomonile</taxon>
    </lineage>
</organism>
<feature type="domain" description="Alanine racemase C-terminal" evidence="18">
    <location>
        <begin position="741"/>
        <end position="869"/>
    </location>
</feature>
<evidence type="ECO:0000256" key="1">
    <source>
        <dbReference type="ARBA" id="ARBA00000316"/>
    </source>
</evidence>
<keyword evidence="9 15" id="KW-0133">Cell shape</keyword>
<dbReference type="EC" id="5.1.1.1" evidence="14"/>
<dbReference type="GO" id="GO:0008360">
    <property type="term" value="P:regulation of cell shape"/>
    <property type="evidence" value="ECO:0007669"/>
    <property type="project" value="UniProtKB-KW"/>
</dbReference>
<evidence type="ECO:0000256" key="16">
    <source>
        <dbReference type="PIRSR" id="PIRSR600821-50"/>
    </source>
</evidence>
<evidence type="ECO:0000256" key="14">
    <source>
        <dbReference type="HAMAP-Rule" id="MF_01201"/>
    </source>
</evidence>
<dbReference type="InterPro" id="IPR009006">
    <property type="entry name" value="Ala_racemase/Decarboxylase_C"/>
</dbReference>
<dbReference type="SMART" id="SM01005">
    <property type="entry name" value="Ala_racemase_C"/>
    <property type="match status" value="1"/>
</dbReference>
<dbReference type="GO" id="GO:0030170">
    <property type="term" value="F:pyridoxal phosphate binding"/>
    <property type="evidence" value="ECO:0007669"/>
    <property type="project" value="UniProtKB-UniRule"/>
</dbReference>
<comment type="function">
    <text evidence="15">Involved in cell wall formation. Catalyzes the final step in the synthesis of UDP-N-acetylmuramoyl-pentapeptide, the precursor of murein.</text>
</comment>
<dbReference type="AlphaFoldDB" id="I4C4C0"/>
<dbReference type="GO" id="GO:0008766">
    <property type="term" value="F:UDP-N-acetylmuramoylalanyl-D-glutamyl-2,6-diaminopimelate-D-alanyl-D-alanine ligase activity"/>
    <property type="evidence" value="ECO:0007669"/>
    <property type="project" value="RHEA"/>
</dbReference>
<dbReference type="EC" id="6.3.2.10" evidence="15"/>
<dbReference type="EMBL" id="CP003360">
    <property type="protein sequence ID" value="AFM24411.1"/>
    <property type="molecule type" value="Genomic_DNA"/>
</dbReference>
<dbReference type="PANTHER" id="PTHR43024:SF1">
    <property type="entry name" value="UDP-N-ACETYLMURAMOYL-TRIPEPTIDE--D-ALANYL-D-ALANINE LIGASE"/>
    <property type="match status" value="1"/>
</dbReference>